<evidence type="ECO:0000256" key="1">
    <source>
        <dbReference type="SAM" id="SignalP"/>
    </source>
</evidence>
<dbReference type="OrthoDB" id="361064at2"/>
<evidence type="ECO:0008006" key="4">
    <source>
        <dbReference type="Google" id="ProtNLM"/>
    </source>
</evidence>
<sequence>MKRYLLLLCALTAALLSPPRAHAQTAGELERLLGAPIVSYQDAAWLVLSSVEAVPGGTAPADAYQFALDRNWLPKKATANSAVTLGGVSLLIMEAAGIKGGIMFTLTHGSRYAYRDLVYRGLIQGRAYATQKVSGERLLQILGRALEYTETGVRRGPSV</sequence>
<dbReference type="KEGG" id="tpi:TREPR_2298"/>
<dbReference type="STRING" id="545694.TREPR_2298"/>
<feature type="signal peptide" evidence="1">
    <location>
        <begin position="1"/>
        <end position="23"/>
    </location>
</feature>
<keyword evidence="3" id="KW-1185">Reference proteome</keyword>
<dbReference type="AlphaFoldDB" id="F5YI07"/>
<reference evidence="2 3" key="2">
    <citation type="journal article" date="2011" name="ISME J.">
        <title>RNA-seq reveals cooperative metabolic interactions between two termite-gut spirochete species in co-culture.</title>
        <authorList>
            <person name="Rosenthal A.Z."/>
            <person name="Matson E.G."/>
            <person name="Eldar A."/>
            <person name="Leadbetter J.R."/>
        </authorList>
    </citation>
    <scope>NUCLEOTIDE SEQUENCE [LARGE SCALE GENOMIC DNA]</scope>
    <source>
        <strain evidence="3">ATCC BAA-887 / DSM 12427 / ZAS-2</strain>
    </source>
</reference>
<evidence type="ECO:0000313" key="3">
    <source>
        <dbReference type="Proteomes" id="UP000009223"/>
    </source>
</evidence>
<protein>
    <recommendedName>
        <fullName evidence="4">Lipoprotein</fullName>
    </recommendedName>
</protein>
<feature type="chain" id="PRO_5003331901" description="Lipoprotein" evidence="1">
    <location>
        <begin position="24"/>
        <end position="159"/>
    </location>
</feature>
<accession>F5YI07</accession>
<evidence type="ECO:0000313" key="2">
    <source>
        <dbReference type="EMBL" id="AEF85742.1"/>
    </source>
</evidence>
<dbReference type="EMBL" id="CP001843">
    <property type="protein sequence ID" value="AEF85742.1"/>
    <property type="molecule type" value="Genomic_DNA"/>
</dbReference>
<dbReference type="HOGENOM" id="CLU_142314_0_0_12"/>
<proteinExistence type="predicted"/>
<dbReference type="Proteomes" id="UP000009223">
    <property type="component" value="Chromosome"/>
</dbReference>
<keyword evidence="1" id="KW-0732">Signal</keyword>
<name>F5YI07_TREPZ</name>
<organism evidence="2 3">
    <name type="scientific">Treponema primitia (strain ATCC BAA-887 / DSM 12427 / ZAS-2)</name>
    <dbReference type="NCBI Taxonomy" id="545694"/>
    <lineage>
        <taxon>Bacteria</taxon>
        <taxon>Pseudomonadati</taxon>
        <taxon>Spirochaetota</taxon>
        <taxon>Spirochaetia</taxon>
        <taxon>Spirochaetales</taxon>
        <taxon>Treponemataceae</taxon>
        <taxon>Treponema</taxon>
    </lineage>
</organism>
<reference evidence="3" key="1">
    <citation type="submission" date="2009-12" db="EMBL/GenBank/DDBJ databases">
        <title>Complete sequence of Treponema primitia strain ZAS-2.</title>
        <authorList>
            <person name="Tetu S.G."/>
            <person name="Matson E."/>
            <person name="Ren Q."/>
            <person name="Seshadri R."/>
            <person name="Elbourne L."/>
            <person name="Hassan K.A."/>
            <person name="Durkin A."/>
            <person name="Radune D."/>
            <person name="Mohamoud Y."/>
            <person name="Shay R."/>
            <person name="Jin S."/>
            <person name="Zhang X."/>
            <person name="Lucey K."/>
            <person name="Ballor N.R."/>
            <person name="Ottesen E."/>
            <person name="Rosenthal R."/>
            <person name="Allen A."/>
            <person name="Leadbetter J.R."/>
            <person name="Paulsen I.T."/>
        </authorList>
    </citation>
    <scope>NUCLEOTIDE SEQUENCE [LARGE SCALE GENOMIC DNA]</scope>
    <source>
        <strain evidence="3">ATCC BAA-887 / DSM 12427 / ZAS-2</strain>
    </source>
</reference>
<dbReference type="RefSeq" id="WP_015707904.1">
    <property type="nucleotide sequence ID" value="NC_015578.1"/>
</dbReference>
<gene>
    <name evidence="2" type="ordered locus">TREPR_2298</name>
</gene>